<accession>Q4T4Z4</accession>
<reference evidence="2" key="2">
    <citation type="submission" date="2004-02" db="EMBL/GenBank/DDBJ databases">
        <authorList>
            <consortium name="Genoscope"/>
            <consortium name="Whitehead Institute Centre for Genome Research"/>
        </authorList>
    </citation>
    <scope>NUCLEOTIDE SEQUENCE</scope>
</reference>
<protein>
    <submittedName>
        <fullName evidence="2">(spotted green pufferfish) hypothetical protein</fullName>
    </submittedName>
</protein>
<feature type="region of interest" description="Disordered" evidence="1">
    <location>
        <begin position="1"/>
        <end position="27"/>
    </location>
</feature>
<gene>
    <name evidence="2" type="ORF">GSTENG00007073001</name>
</gene>
<comment type="caution">
    <text evidence="2">The sequence shown here is derived from an EMBL/GenBank/DDBJ whole genome shotgun (WGS) entry which is preliminary data.</text>
</comment>
<feature type="non-terminal residue" evidence="2">
    <location>
        <position position="1"/>
    </location>
</feature>
<dbReference type="AlphaFoldDB" id="Q4T4Z4"/>
<feature type="compositionally biased region" description="Basic and acidic residues" evidence="1">
    <location>
        <begin position="1"/>
        <end position="19"/>
    </location>
</feature>
<name>Q4T4Z4_TETNG</name>
<reference evidence="2" key="1">
    <citation type="journal article" date="2004" name="Nature">
        <title>Genome duplication in the teleost fish Tetraodon nigroviridis reveals the early vertebrate proto-karyotype.</title>
        <authorList>
            <person name="Jaillon O."/>
            <person name="Aury J.-M."/>
            <person name="Brunet F."/>
            <person name="Petit J.-L."/>
            <person name="Stange-Thomann N."/>
            <person name="Mauceli E."/>
            <person name="Bouneau L."/>
            <person name="Fischer C."/>
            <person name="Ozouf-Costaz C."/>
            <person name="Bernot A."/>
            <person name="Nicaud S."/>
            <person name="Jaffe D."/>
            <person name="Fisher S."/>
            <person name="Lutfalla G."/>
            <person name="Dossat C."/>
            <person name="Segurens B."/>
            <person name="Dasilva C."/>
            <person name="Salanoubat M."/>
            <person name="Levy M."/>
            <person name="Boudet N."/>
            <person name="Castellano S."/>
            <person name="Anthouard V."/>
            <person name="Jubin C."/>
            <person name="Castelli V."/>
            <person name="Katinka M."/>
            <person name="Vacherie B."/>
            <person name="Biemont C."/>
            <person name="Skalli Z."/>
            <person name="Cattolico L."/>
            <person name="Poulain J."/>
            <person name="De Berardinis V."/>
            <person name="Cruaud C."/>
            <person name="Duprat S."/>
            <person name="Brottier P."/>
            <person name="Coutanceau J.-P."/>
            <person name="Gouzy J."/>
            <person name="Parra G."/>
            <person name="Lardier G."/>
            <person name="Chapple C."/>
            <person name="McKernan K.J."/>
            <person name="McEwan P."/>
            <person name="Bosak S."/>
            <person name="Kellis M."/>
            <person name="Volff J.-N."/>
            <person name="Guigo R."/>
            <person name="Zody M.C."/>
            <person name="Mesirov J."/>
            <person name="Lindblad-Toh K."/>
            <person name="Birren B."/>
            <person name="Nusbaum C."/>
            <person name="Kahn D."/>
            <person name="Robinson-Rechavi M."/>
            <person name="Laudet V."/>
            <person name="Schachter V."/>
            <person name="Quetier F."/>
            <person name="Saurin W."/>
            <person name="Scarpelli C."/>
            <person name="Wincker P."/>
            <person name="Lander E.S."/>
            <person name="Weissenbach J."/>
            <person name="Roest Crollius H."/>
        </authorList>
    </citation>
    <scope>NUCLEOTIDE SEQUENCE [LARGE SCALE GENOMIC DNA]</scope>
</reference>
<proteinExistence type="predicted"/>
<dbReference type="EMBL" id="CAAE01009485">
    <property type="protein sequence ID" value="CAF92038.1"/>
    <property type="molecule type" value="Genomic_DNA"/>
</dbReference>
<organism evidence="2">
    <name type="scientific">Tetraodon nigroviridis</name>
    <name type="common">Spotted green pufferfish</name>
    <name type="synonym">Chelonodon nigroviridis</name>
    <dbReference type="NCBI Taxonomy" id="99883"/>
    <lineage>
        <taxon>Eukaryota</taxon>
        <taxon>Metazoa</taxon>
        <taxon>Chordata</taxon>
        <taxon>Craniata</taxon>
        <taxon>Vertebrata</taxon>
        <taxon>Euteleostomi</taxon>
        <taxon>Actinopterygii</taxon>
        <taxon>Neopterygii</taxon>
        <taxon>Teleostei</taxon>
        <taxon>Neoteleostei</taxon>
        <taxon>Acanthomorphata</taxon>
        <taxon>Eupercaria</taxon>
        <taxon>Tetraodontiformes</taxon>
        <taxon>Tetradontoidea</taxon>
        <taxon>Tetraodontidae</taxon>
        <taxon>Tetraodon</taxon>
    </lineage>
</organism>
<evidence type="ECO:0000256" key="1">
    <source>
        <dbReference type="SAM" id="MobiDB-lite"/>
    </source>
</evidence>
<sequence length="92" mass="10102">AGRNWRCEVARGSEEEKAAEGGMKGKRTQGVSIEAQAVVGHRRCAVWKMTGGSKRGAGGRHGVHERTEALQQEMKVKSNYKALETRLHKSTL</sequence>
<evidence type="ECO:0000313" key="2">
    <source>
        <dbReference type="EMBL" id="CAF92038.1"/>
    </source>
</evidence>
<dbReference type="KEGG" id="tng:GSTEN00007073G001"/>